<comment type="caution">
    <text evidence="3">The sequence shown here is derived from an EMBL/GenBank/DDBJ whole genome shotgun (WGS) entry which is preliminary data.</text>
</comment>
<dbReference type="InterPro" id="IPR007410">
    <property type="entry name" value="LpqE-like"/>
</dbReference>
<reference evidence="3 4" key="1">
    <citation type="submission" date="2022-04" db="EMBL/GenBank/DDBJ databases">
        <title>Genome draft of Actinomadura sp. ATCC 31491.</title>
        <authorList>
            <person name="Shi X."/>
            <person name="Du Y."/>
        </authorList>
    </citation>
    <scope>NUCLEOTIDE SEQUENCE [LARGE SCALE GENOMIC DNA]</scope>
    <source>
        <strain evidence="3 4">ATCC 31491</strain>
    </source>
</reference>
<feature type="region of interest" description="Disordered" evidence="1">
    <location>
        <begin position="29"/>
        <end position="48"/>
    </location>
</feature>
<dbReference type="PROSITE" id="PS51257">
    <property type="entry name" value="PROKAR_LIPOPROTEIN"/>
    <property type="match status" value="1"/>
</dbReference>
<proteinExistence type="predicted"/>
<keyword evidence="2" id="KW-0732">Signal</keyword>
<feature type="chain" id="PRO_5045606997" evidence="2">
    <location>
        <begin position="23"/>
        <end position="182"/>
    </location>
</feature>
<dbReference type="EMBL" id="JAKRKC020000002">
    <property type="protein sequence ID" value="MCK2218558.1"/>
    <property type="molecule type" value="Genomic_DNA"/>
</dbReference>
<keyword evidence="4" id="KW-1185">Reference proteome</keyword>
<dbReference type="Proteomes" id="UP001317259">
    <property type="component" value="Unassembled WGS sequence"/>
</dbReference>
<dbReference type="Gene3D" id="2.60.40.1890">
    <property type="entry name" value="PCu(A)C copper chaperone"/>
    <property type="match status" value="1"/>
</dbReference>
<feature type="signal peptide" evidence="2">
    <location>
        <begin position="1"/>
        <end position="22"/>
    </location>
</feature>
<dbReference type="RefSeq" id="WP_242378608.1">
    <property type="nucleotide sequence ID" value="NZ_JAKRKC020000002.1"/>
</dbReference>
<evidence type="ECO:0000256" key="2">
    <source>
        <dbReference type="SAM" id="SignalP"/>
    </source>
</evidence>
<accession>A0ABT0G1U2</accession>
<organism evidence="3 4">
    <name type="scientific">Actinomadura luzonensis</name>
    <dbReference type="NCBI Taxonomy" id="2805427"/>
    <lineage>
        <taxon>Bacteria</taxon>
        <taxon>Bacillati</taxon>
        <taxon>Actinomycetota</taxon>
        <taxon>Actinomycetes</taxon>
        <taxon>Streptosporangiales</taxon>
        <taxon>Thermomonosporaceae</taxon>
        <taxon>Actinomadura</taxon>
    </lineage>
</organism>
<protein>
    <submittedName>
        <fullName evidence="3">Copper chaperone PCu(A)C</fullName>
    </submittedName>
</protein>
<sequence length="182" mass="19272">MRTSSWTAGALLRLLLAGCLLATVSACNPGERQSPVPRSTRNREGLVDGHAGPVRLLHVQILAPPMDEQKAGDDLGLYLTLVNDSDQAQRLEGVSTAHAARVVYRATPSAQRQAVAVPIPAGATLSMQQGQNRPHLELVDIVRPLGATPIDVTFRLTTGTTTLRVPVLPLSRGAEPPTPSPS</sequence>
<dbReference type="InterPro" id="IPR036182">
    <property type="entry name" value="PCuAC_sf"/>
</dbReference>
<evidence type="ECO:0000256" key="1">
    <source>
        <dbReference type="SAM" id="MobiDB-lite"/>
    </source>
</evidence>
<evidence type="ECO:0000313" key="4">
    <source>
        <dbReference type="Proteomes" id="UP001317259"/>
    </source>
</evidence>
<dbReference type="SUPFAM" id="SSF110087">
    <property type="entry name" value="DR1885-like metal-binding protein"/>
    <property type="match status" value="1"/>
</dbReference>
<name>A0ABT0G1U2_9ACTN</name>
<dbReference type="Pfam" id="PF04314">
    <property type="entry name" value="PCuAC"/>
    <property type="match status" value="1"/>
</dbReference>
<evidence type="ECO:0000313" key="3">
    <source>
        <dbReference type="EMBL" id="MCK2218558.1"/>
    </source>
</evidence>
<gene>
    <name evidence="3" type="ORF">MF672_032895</name>
</gene>